<organism evidence="2 3">
    <name type="scientific">Apiospora kogelbergensis</name>
    <dbReference type="NCBI Taxonomy" id="1337665"/>
    <lineage>
        <taxon>Eukaryota</taxon>
        <taxon>Fungi</taxon>
        <taxon>Dikarya</taxon>
        <taxon>Ascomycota</taxon>
        <taxon>Pezizomycotina</taxon>
        <taxon>Sordariomycetes</taxon>
        <taxon>Xylariomycetidae</taxon>
        <taxon>Amphisphaeriales</taxon>
        <taxon>Apiosporaceae</taxon>
        <taxon>Apiospora</taxon>
    </lineage>
</organism>
<evidence type="ECO:0000313" key="3">
    <source>
        <dbReference type="Proteomes" id="UP001392437"/>
    </source>
</evidence>
<keyword evidence="3" id="KW-1185">Reference proteome</keyword>
<sequence length="68" mass="7547">MPLDTTTAKPLHRLVAEDSLAFISGIREDEVKKRTTSDNQRESKSKSWCGQNDVKIIGKADDERTGTA</sequence>
<feature type="compositionally biased region" description="Basic and acidic residues" evidence="1">
    <location>
        <begin position="28"/>
        <end position="45"/>
    </location>
</feature>
<feature type="region of interest" description="Disordered" evidence="1">
    <location>
        <begin position="28"/>
        <end position="68"/>
    </location>
</feature>
<accession>A0AAW0R6G1</accession>
<evidence type="ECO:0000313" key="2">
    <source>
        <dbReference type="EMBL" id="KAK8129371.1"/>
    </source>
</evidence>
<dbReference type="AlphaFoldDB" id="A0AAW0R6G1"/>
<dbReference type="EMBL" id="JAQQWP010000002">
    <property type="protein sequence ID" value="KAK8129371.1"/>
    <property type="molecule type" value="Genomic_DNA"/>
</dbReference>
<comment type="caution">
    <text evidence="2">The sequence shown here is derived from an EMBL/GenBank/DDBJ whole genome shotgun (WGS) entry which is preliminary data.</text>
</comment>
<proteinExistence type="predicted"/>
<protein>
    <submittedName>
        <fullName evidence="2">Uncharacterized protein</fullName>
    </submittedName>
</protein>
<name>A0AAW0R6G1_9PEZI</name>
<feature type="compositionally biased region" description="Basic and acidic residues" evidence="1">
    <location>
        <begin position="56"/>
        <end position="68"/>
    </location>
</feature>
<gene>
    <name evidence="2" type="ORF">PG999_001751</name>
</gene>
<dbReference type="Proteomes" id="UP001392437">
    <property type="component" value="Unassembled WGS sequence"/>
</dbReference>
<evidence type="ECO:0000256" key="1">
    <source>
        <dbReference type="SAM" id="MobiDB-lite"/>
    </source>
</evidence>
<reference evidence="2 3" key="1">
    <citation type="submission" date="2023-01" db="EMBL/GenBank/DDBJ databases">
        <title>Analysis of 21 Apiospora genomes using comparative genomics revels a genus with tremendous synthesis potential of carbohydrate active enzymes and secondary metabolites.</title>
        <authorList>
            <person name="Sorensen T."/>
        </authorList>
    </citation>
    <scope>NUCLEOTIDE SEQUENCE [LARGE SCALE GENOMIC DNA]</scope>
    <source>
        <strain evidence="2 3">CBS 117206</strain>
    </source>
</reference>